<evidence type="ECO:0008006" key="2">
    <source>
        <dbReference type="Google" id="ProtNLM"/>
    </source>
</evidence>
<reference evidence="1" key="2">
    <citation type="journal article" date="2024" name="Plant">
        <title>Genomic evolution and insights into agronomic trait innovations of Sesamum species.</title>
        <authorList>
            <person name="Miao H."/>
            <person name="Wang L."/>
            <person name="Qu L."/>
            <person name="Liu H."/>
            <person name="Sun Y."/>
            <person name="Le M."/>
            <person name="Wang Q."/>
            <person name="Wei S."/>
            <person name="Zheng Y."/>
            <person name="Lin W."/>
            <person name="Duan Y."/>
            <person name="Cao H."/>
            <person name="Xiong S."/>
            <person name="Wang X."/>
            <person name="Wei L."/>
            <person name="Li C."/>
            <person name="Ma Q."/>
            <person name="Ju M."/>
            <person name="Zhao R."/>
            <person name="Li G."/>
            <person name="Mu C."/>
            <person name="Tian Q."/>
            <person name="Mei H."/>
            <person name="Zhang T."/>
            <person name="Gao T."/>
            <person name="Zhang H."/>
        </authorList>
    </citation>
    <scope>NUCLEOTIDE SEQUENCE</scope>
    <source>
        <strain evidence="1">KEN1</strain>
    </source>
</reference>
<proteinExistence type="predicted"/>
<dbReference type="EMBL" id="JACGWN010000015">
    <property type="protein sequence ID" value="KAL0401977.1"/>
    <property type="molecule type" value="Genomic_DNA"/>
</dbReference>
<dbReference type="PANTHER" id="PTHR46890:SF48">
    <property type="entry name" value="RNA-DIRECTED DNA POLYMERASE"/>
    <property type="match status" value="1"/>
</dbReference>
<dbReference type="AlphaFoldDB" id="A0AAW2TCF7"/>
<dbReference type="PANTHER" id="PTHR46890">
    <property type="entry name" value="NON-LTR RETROLELEMENT REVERSE TRANSCRIPTASE-LIKE PROTEIN-RELATED"/>
    <property type="match status" value="1"/>
</dbReference>
<dbReference type="InterPro" id="IPR052343">
    <property type="entry name" value="Retrotransposon-Effector_Assoc"/>
</dbReference>
<organism evidence="1">
    <name type="scientific">Sesamum latifolium</name>
    <dbReference type="NCBI Taxonomy" id="2727402"/>
    <lineage>
        <taxon>Eukaryota</taxon>
        <taxon>Viridiplantae</taxon>
        <taxon>Streptophyta</taxon>
        <taxon>Embryophyta</taxon>
        <taxon>Tracheophyta</taxon>
        <taxon>Spermatophyta</taxon>
        <taxon>Magnoliopsida</taxon>
        <taxon>eudicotyledons</taxon>
        <taxon>Gunneridae</taxon>
        <taxon>Pentapetalae</taxon>
        <taxon>asterids</taxon>
        <taxon>lamiids</taxon>
        <taxon>Lamiales</taxon>
        <taxon>Pedaliaceae</taxon>
        <taxon>Sesamum</taxon>
    </lineage>
</organism>
<name>A0AAW2TCF7_9LAMI</name>
<accession>A0AAW2TCF7</accession>
<protein>
    <recommendedName>
        <fullName evidence="2">Reverse transcriptase domain-containing protein</fullName>
    </recommendedName>
</protein>
<evidence type="ECO:0000313" key="1">
    <source>
        <dbReference type="EMBL" id="KAL0401977.1"/>
    </source>
</evidence>
<sequence>MVRKKRARTQISSIQHEGHILTDNKAIQDFGVEFFCNLLTVEDHSATIPRLQHIPTMLSPDEGAFLHQPTTIEEVKRVIFGMCADSVVAPDGFNAFFFQKCWDIIHEDIVGAVQDFLSGTLLSTSITETSIVLIPMVKNPSRWSDYQPISLCNTSNKILTKLFNDRLKTILPSLIVENQSGFVPQR</sequence>
<comment type="caution">
    <text evidence="1">The sequence shown here is derived from an EMBL/GenBank/DDBJ whole genome shotgun (WGS) entry which is preliminary data.</text>
</comment>
<gene>
    <name evidence="1" type="ORF">Slati_4227600</name>
</gene>
<reference evidence="1" key="1">
    <citation type="submission" date="2020-06" db="EMBL/GenBank/DDBJ databases">
        <authorList>
            <person name="Li T."/>
            <person name="Hu X."/>
            <person name="Zhang T."/>
            <person name="Song X."/>
            <person name="Zhang H."/>
            <person name="Dai N."/>
            <person name="Sheng W."/>
            <person name="Hou X."/>
            <person name="Wei L."/>
        </authorList>
    </citation>
    <scope>NUCLEOTIDE SEQUENCE</scope>
    <source>
        <strain evidence="1">KEN1</strain>
        <tissue evidence="1">Leaf</tissue>
    </source>
</reference>